<keyword evidence="1" id="KW-0732">Signal</keyword>
<keyword evidence="3" id="KW-1185">Reference proteome</keyword>
<dbReference type="RefSeq" id="WP_038463758.1">
    <property type="nucleotide sequence ID" value="NZ_CP008941.1"/>
</dbReference>
<organism evidence="2 3">
    <name type="scientific">Candidatus Odyssella acanthamoebae</name>
    <dbReference type="NCBI Taxonomy" id="91604"/>
    <lineage>
        <taxon>Bacteria</taxon>
        <taxon>Pseudomonadati</taxon>
        <taxon>Pseudomonadota</taxon>
        <taxon>Alphaproteobacteria</taxon>
        <taxon>Holosporales</taxon>
        <taxon>Candidatus Paracaedibacteraceae</taxon>
        <taxon>Candidatus Odyssella</taxon>
    </lineage>
</organism>
<gene>
    <name evidence="2" type="ORF">ID47_03335</name>
</gene>
<sequence length="124" mass="13325">MKVINKSSTFAAFLLLSTTLNAMEKDFSTNDSHGALVTTQEIEPLVSANGGDIRSTTSILTNGFAYGVLTEVVQSSCHNFENALHNLVAIHGIDGISLFFEKVGQKTGDIATKQLVNMAVQKSY</sequence>
<dbReference type="KEGG" id="paca:ID47_03335"/>
<feature type="chain" id="PRO_5001717276" evidence="1">
    <location>
        <begin position="23"/>
        <end position="124"/>
    </location>
</feature>
<protein>
    <submittedName>
        <fullName evidence="2">Uncharacterized protein</fullName>
    </submittedName>
</protein>
<accession>A0A077AUE4</accession>
<dbReference type="Proteomes" id="UP000028926">
    <property type="component" value="Chromosome"/>
</dbReference>
<reference evidence="2 3" key="1">
    <citation type="submission" date="2014-07" db="EMBL/GenBank/DDBJ databases">
        <title>Comparative genomic insights into amoeba endosymbionts belonging to the families of Holosporaceae and Candidatus Midichloriaceae within Rickettsiales.</title>
        <authorList>
            <person name="Wang Z."/>
            <person name="Wu M."/>
        </authorList>
    </citation>
    <scope>NUCLEOTIDE SEQUENCE [LARGE SCALE GENOMIC DNA]</scope>
    <source>
        <strain evidence="2">PRA3</strain>
    </source>
</reference>
<evidence type="ECO:0000313" key="2">
    <source>
        <dbReference type="EMBL" id="AIK95981.1"/>
    </source>
</evidence>
<dbReference type="AlphaFoldDB" id="A0A077AUE4"/>
<dbReference type="HOGENOM" id="CLU_1999762_0_0_5"/>
<dbReference type="EMBL" id="CP008941">
    <property type="protein sequence ID" value="AIK95981.1"/>
    <property type="molecule type" value="Genomic_DNA"/>
</dbReference>
<dbReference type="OrthoDB" id="9919533at2"/>
<evidence type="ECO:0000313" key="3">
    <source>
        <dbReference type="Proteomes" id="UP000028926"/>
    </source>
</evidence>
<feature type="signal peptide" evidence="1">
    <location>
        <begin position="1"/>
        <end position="22"/>
    </location>
</feature>
<evidence type="ECO:0000256" key="1">
    <source>
        <dbReference type="SAM" id="SignalP"/>
    </source>
</evidence>
<name>A0A077AUE4_9PROT</name>
<proteinExistence type="predicted"/>
<dbReference type="STRING" id="91604.ID47_03335"/>